<protein>
    <submittedName>
        <fullName evidence="1">13042_t:CDS:1</fullName>
    </submittedName>
</protein>
<sequence length="319" mass="35041">MAQEKIFKKCSKFSLIVTIIALLLLFTTPKGSLADLTLKNIIIYDPVRTDKQLNITYFVYNDLAGQFTIQNLAITLVPLKASFSSNISVNPQASLLGPNRENATQTEIFNLTKEIYDGTWSLMFTEKYSITSSGQTSIESQGMNITFPPYPTSTTSYPGNGPITYISTISSASYQTITTTNAAGQTYLITGYVPPIIQTVIVTPNPTVKATYIYSSSAQPTPSPTGTEPITYISTISPASSKILTTTNAAGETYLITSSVPPIIQTVIVTPIPTSKSTYNPSSSAKTRLMMSNNEYEWWSNKIYLMGIHFFNYQLFSMI</sequence>
<name>A0A9N8V0X6_9GLOM</name>
<evidence type="ECO:0000313" key="1">
    <source>
        <dbReference type="EMBL" id="CAG8433294.1"/>
    </source>
</evidence>
<dbReference type="EMBL" id="CAJVPL010000004">
    <property type="protein sequence ID" value="CAG8433294.1"/>
    <property type="molecule type" value="Genomic_DNA"/>
</dbReference>
<keyword evidence="2" id="KW-1185">Reference proteome</keyword>
<dbReference type="AlphaFoldDB" id="A0A9N8V0X6"/>
<proteinExistence type="predicted"/>
<organism evidence="1 2">
    <name type="scientific">Ambispora gerdemannii</name>
    <dbReference type="NCBI Taxonomy" id="144530"/>
    <lineage>
        <taxon>Eukaryota</taxon>
        <taxon>Fungi</taxon>
        <taxon>Fungi incertae sedis</taxon>
        <taxon>Mucoromycota</taxon>
        <taxon>Glomeromycotina</taxon>
        <taxon>Glomeromycetes</taxon>
        <taxon>Archaeosporales</taxon>
        <taxon>Ambisporaceae</taxon>
        <taxon>Ambispora</taxon>
    </lineage>
</organism>
<dbReference type="Proteomes" id="UP000789831">
    <property type="component" value="Unassembled WGS sequence"/>
</dbReference>
<dbReference type="OrthoDB" id="10569572at2759"/>
<evidence type="ECO:0000313" key="2">
    <source>
        <dbReference type="Proteomes" id="UP000789831"/>
    </source>
</evidence>
<comment type="caution">
    <text evidence="1">The sequence shown here is derived from an EMBL/GenBank/DDBJ whole genome shotgun (WGS) entry which is preliminary data.</text>
</comment>
<gene>
    <name evidence="1" type="ORF">AGERDE_LOCUS81</name>
</gene>
<accession>A0A9N8V0X6</accession>
<reference evidence="1" key="1">
    <citation type="submission" date="2021-06" db="EMBL/GenBank/DDBJ databases">
        <authorList>
            <person name="Kallberg Y."/>
            <person name="Tangrot J."/>
            <person name="Rosling A."/>
        </authorList>
    </citation>
    <scope>NUCLEOTIDE SEQUENCE</scope>
    <source>
        <strain evidence="1">MT106</strain>
    </source>
</reference>